<accession>A0A382VPF0</accession>
<protein>
    <submittedName>
        <fullName evidence="1">Uncharacterized protein</fullName>
    </submittedName>
</protein>
<reference evidence="1" key="1">
    <citation type="submission" date="2018-05" db="EMBL/GenBank/DDBJ databases">
        <authorList>
            <person name="Lanie J.A."/>
            <person name="Ng W.-L."/>
            <person name="Kazmierczak K.M."/>
            <person name="Andrzejewski T.M."/>
            <person name="Davidsen T.M."/>
            <person name="Wayne K.J."/>
            <person name="Tettelin H."/>
            <person name="Glass J.I."/>
            <person name="Rusch D."/>
            <person name="Podicherti R."/>
            <person name="Tsui H.-C.T."/>
            <person name="Winkler M.E."/>
        </authorList>
    </citation>
    <scope>NUCLEOTIDE SEQUENCE</scope>
</reference>
<sequence length="192" mass="21129">CPNEEVCVWESFDDAQCRDSNELVDGICQEPFEFDPDCYECDPCDVPGVSYCDYGIGIDAVARCDYDQFGRICWFRDPCDLGAECVQGYRTNTAQCGNEINDFDCVFLGCTGATPYCDAPGPGSGGWEEECGPCGCCYASEGDLCLHLDQGSVRLRSHQDDDDGFQEACFEWDPCPPGKLCHLDDDGDARCD</sequence>
<evidence type="ECO:0000313" key="1">
    <source>
        <dbReference type="EMBL" id="SVD47885.1"/>
    </source>
</evidence>
<dbReference type="AlphaFoldDB" id="A0A382VPF0"/>
<gene>
    <name evidence="1" type="ORF">METZ01_LOCUS400739</name>
</gene>
<organism evidence="1">
    <name type="scientific">marine metagenome</name>
    <dbReference type="NCBI Taxonomy" id="408172"/>
    <lineage>
        <taxon>unclassified sequences</taxon>
        <taxon>metagenomes</taxon>
        <taxon>ecological metagenomes</taxon>
    </lineage>
</organism>
<name>A0A382VPF0_9ZZZZ</name>
<feature type="non-terminal residue" evidence="1">
    <location>
        <position position="1"/>
    </location>
</feature>
<proteinExistence type="predicted"/>
<dbReference type="EMBL" id="UINC01153266">
    <property type="protein sequence ID" value="SVD47885.1"/>
    <property type="molecule type" value="Genomic_DNA"/>
</dbReference>